<gene>
    <name evidence="1" type="ORF">BCF38_12310</name>
    <name evidence="2" type="ORF">SAMN05421539_12310</name>
</gene>
<reference evidence="2 4" key="1">
    <citation type="submission" date="2016-10" db="EMBL/GenBank/DDBJ databases">
        <authorList>
            <person name="Cai Z."/>
        </authorList>
    </citation>
    <scope>NUCLEOTIDE SEQUENCE [LARGE SCALE GENOMIC DNA]</scope>
    <source>
        <strain evidence="2 4">DSM 25227</strain>
    </source>
</reference>
<dbReference type="Proteomes" id="UP000245839">
    <property type="component" value="Unassembled WGS sequence"/>
</dbReference>
<keyword evidence="3" id="KW-1185">Reference proteome</keyword>
<sequence length="33" mass="3808">MALVGDTHEYFDHRFRDVAVPIAEVEVLFDGCR</sequence>
<evidence type="ECO:0000313" key="2">
    <source>
        <dbReference type="EMBL" id="SSA51645.1"/>
    </source>
</evidence>
<dbReference type="Proteomes" id="UP000251571">
    <property type="component" value="Unassembled WGS sequence"/>
</dbReference>
<accession>A0A2Y9B6G1</accession>
<evidence type="ECO:0000313" key="3">
    <source>
        <dbReference type="Proteomes" id="UP000245839"/>
    </source>
</evidence>
<dbReference type="EMBL" id="UETC01000023">
    <property type="protein sequence ID" value="SSA51645.1"/>
    <property type="molecule type" value="Genomic_DNA"/>
</dbReference>
<reference evidence="1 3" key="2">
    <citation type="submission" date="2018-03" db="EMBL/GenBank/DDBJ databases">
        <title>Genomic Encyclopedia of Archaeal and Bacterial Type Strains, Phase II (KMG-II): from individual species to whole genera.</title>
        <authorList>
            <person name="Goeker M."/>
        </authorList>
    </citation>
    <scope>NUCLEOTIDE SEQUENCE [LARGE SCALE GENOMIC DNA]</scope>
    <source>
        <strain evidence="1 3">DSM 25227</strain>
    </source>
</reference>
<dbReference type="AlphaFoldDB" id="A0A2Y9B6G1"/>
<evidence type="ECO:0000313" key="1">
    <source>
        <dbReference type="EMBL" id="PWJ10500.1"/>
    </source>
</evidence>
<protein>
    <submittedName>
        <fullName evidence="2">Uncharacterized protein</fullName>
    </submittedName>
</protein>
<evidence type="ECO:0000313" key="4">
    <source>
        <dbReference type="Proteomes" id="UP000251571"/>
    </source>
</evidence>
<organism evidence="2 4">
    <name type="scientific">Jannaschia seohaensis</name>
    <dbReference type="NCBI Taxonomy" id="475081"/>
    <lineage>
        <taxon>Bacteria</taxon>
        <taxon>Pseudomonadati</taxon>
        <taxon>Pseudomonadota</taxon>
        <taxon>Alphaproteobacteria</taxon>
        <taxon>Rhodobacterales</taxon>
        <taxon>Roseobacteraceae</taxon>
        <taxon>Jannaschia</taxon>
    </lineage>
</organism>
<dbReference type="EMBL" id="QGDJ01000023">
    <property type="protein sequence ID" value="PWJ10500.1"/>
    <property type="molecule type" value="Genomic_DNA"/>
</dbReference>
<proteinExistence type="predicted"/>
<name>A0A2Y9B6G1_9RHOB</name>